<organism evidence="2 3">
    <name type="scientific">Kordiimonas lacus</name>
    <dbReference type="NCBI Taxonomy" id="637679"/>
    <lineage>
        <taxon>Bacteria</taxon>
        <taxon>Pseudomonadati</taxon>
        <taxon>Pseudomonadota</taxon>
        <taxon>Alphaproteobacteria</taxon>
        <taxon>Kordiimonadales</taxon>
        <taxon>Kordiimonadaceae</taxon>
        <taxon>Kordiimonas</taxon>
    </lineage>
</organism>
<dbReference type="Pfam" id="PF06347">
    <property type="entry name" value="SH3_4"/>
    <property type="match status" value="2"/>
</dbReference>
<dbReference type="EMBL" id="FNAK01000008">
    <property type="protein sequence ID" value="SDE60018.1"/>
    <property type="molecule type" value="Genomic_DNA"/>
</dbReference>
<dbReference type="Gene3D" id="2.30.30.40">
    <property type="entry name" value="SH3 Domains"/>
    <property type="match status" value="1"/>
</dbReference>
<proteinExistence type="predicted"/>
<gene>
    <name evidence="2" type="ORF">SAMN04488071_3338</name>
</gene>
<evidence type="ECO:0000313" key="2">
    <source>
        <dbReference type="EMBL" id="SDE60018.1"/>
    </source>
</evidence>
<feature type="chain" id="PRO_5010175887" evidence="1">
    <location>
        <begin position="24"/>
        <end position="171"/>
    </location>
</feature>
<dbReference type="STRING" id="637679.GCA_001550055_00117"/>
<keyword evidence="1" id="KW-0732">Signal</keyword>
<evidence type="ECO:0000256" key="1">
    <source>
        <dbReference type="SAM" id="SignalP"/>
    </source>
</evidence>
<dbReference type="InterPro" id="IPR010466">
    <property type="entry name" value="DUF1058"/>
</dbReference>
<sequence>MLRFLSILMLFSGLLGQSLPTHAQSGAQEPRVGESGQPLPRLISLAASKAFMRSGPGRQYPILWVYERTQLPLEVIDEHRAWRQVRDHEGTTGWMHVSLLSSRRTAMIIGTTRKLYDDPSPASATRLLADAGVIGEVKSCEGIWCQLDIDGTEGWIERRYLWGVYEREIID</sequence>
<dbReference type="Proteomes" id="UP000183685">
    <property type="component" value="Unassembled WGS sequence"/>
</dbReference>
<name>A0A1G7E8I0_9PROT</name>
<accession>A0A1G7E8I0</accession>
<dbReference type="AlphaFoldDB" id="A0A1G7E8I0"/>
<feature type="signal peptide" evidence="1">
    <location>
        <begin position="1"/>
        <end position="23"/>
    </location>
</feature>
<dbReference type="OrthoDB" id="9810773at2"/>
<reference evidence="2 3" key="1">
    <citation type="submission" date="2016-10" db="EMBL/GenBank/DDBJ databases">
        <authorList>
            <person name="de Groot N.N."/>
        </authorList>
    </citation>
    <scope>NUCLEOTIDE SEQUENCE [LARGE SCALE GENOMIC DNA]</scope>
    <source>
        <strain evidence="2 3">CGMCC 1.9109</strain>
    </source>
</reference>
<keyword evidence="3" id="KW-1185">Reference proteome</keyword>
<protein>
    <submittedName>
        <fullName evidence="2">SH3-like domain-containing protein</fullName>
    </submittedName>
</protein>
<evidence type="ECO:0000313" key="3">
    <source>
        <dbReference type="Proteomes" id="UP000183685"/>
    </source>
</evidence>